<organism evidence="2">
    <name type="scientific">Micromonospora sp. CCTCC AA 2012012</name>
    <dbReference type="NCBI Taxonomy" id="3111921"/>
    <lineage>
        <taxon>Bacteria</taxon>
        <taxon>Bacillati</taxon>
        <taxon>Actinomycetota</taxon>
        <taxon>Actinomycetes</taxon>
        <taxon>Micromonosporales</taxon>
        <taxon>Micromonosporaceae</taxon>
        <taxon>Micromonospora</taxon>
    </lineage>
</organism>
<feature type="domain" description="Methyltransferase" evidence="1">
    <location>
        <begin position="41"/>
        <end position="134"/>
    </location>
</feature>
<sequence>MDLPRSFVIREGDLRILNPIDAPKLATLGRAVKLRPGSSLLDLCSGKGELLCTWARDHGVVGTGVDLSTAFTAAARERAAELGVADQVRFVHADAAAYVCDEPVDVAACVGATWIGGGVPGTLEILERSLRPGGMLLVGEPYWRIDPPDQETVEGCHATTREDFHDLPGLVRLFQDEGWDLVEMVLADQDSWDRYAAAHWLNLRRWLDTNPDDELAPQLRRELTEDPLRHVRHRREHLGWGVFALLRR</sequence>
<dbReference type="InterPro" id="IPR041698">
    <property type="entry name" value="Methyltransf_25"/>
</dbReference>
<dbReference type="CDD" id="cd02440">
    <property type="entry name" value="AdoMet_MTases"/>
    <property type="match status" value="1"/>
</dbReference>
<dbReference type="EC" id="2.1.1.-" evidence="2"/>
<dbReference type="InterPro" id="IPR017031">
    <property type="entry name" value="Pre_MeTrfase_YjhP"/>
</dbReference>
<dbReference type="GO" id="GO:0008168">
    <property type="term" value="F:methyltransferase activity"/>
    <property type="evidence" value="ECO:0007669"/>
    <property type="project" value="UniProtKB-KW"/>
</dbReference>
<reference evidence="2" key="1">
    <citation type="submission" date="2024-01" db="EMBL/GenBank/DDBJ databases">
        <title>The genome sequence of Micromonospora mangrovi CCTCC AA 2012012.</title>
        <authorList>
            <person name="Gao J."/>
        </authorList>
    </citation>
    <scope>NUCLEOTIDE SEQUENCE</scope>
    <source>
        <strain evidence="2">CCTCC AA 2012012</strain>
    </source>
</reference>
<protein>
    <submittedName>
        <fullName evidence="2">Class I SAM-dependent methyltransferase</fullName>
        <ecNumber evidence="2">2.1.1.-</ecNumber>
    </submittedName>
</protein>
<dbReference type="PANTHER" id="PTHR43464">
    <property type="entry name" value="METHYLTRANSFERASE"/>
    <property type="match status" value="1"/>
</dbReference>
<dbReference type="Pfam" id="PF13649">
    <property type="entry name" value="Methyltransf_25"/>
    <property type="match status" value="1"/>
</dbReference>
<gene>
    <name evidence="3" type="ORF">ABUL08_21115</name>
    <name evidence="2" type="ORF">VK199_21040</name>
</gene>
<dbReference type="EMBL" id="CP157762">
    <property type="protein sequence ID" value="XBP92107.1"/>
    <property type="molecule type" value="Genomic_DNA"/>
</dbReference>
<evidence type="ECO:0000313" key="2">
    <source>
        <dbReference type="EMBL" id="XBP92107.1"/>
    </source>
</evidence>
<evidence type="ECO:0000259" key="1">
    <source>
        <dbReference type="Pfam" id="PF13649"/>
    </source>
</evidence>
<dbReference type="EMBL" id="CP159342">
    <property type="protein sequence ID" value="XCH72804.1"/>
    <property type="molecule type" value="Genomic_DNA"/>
</dbReference>
<dbReference type="PIRSF" id="PIRSF034653">
    <property type="entry name" value="Mtase_yjhp_prd"/>
    <property type="match status" value="1"/>
</dbReference>
<accession>A0AAU7M3K4</accession>
<keyword evidence="2" id="KW-0489">Methyltransferase</keyword>
<dbReference type="SUPFAM" id="SSF53335">
    <property type="entry name" value="S-adenosyl-L-methionine-dependent methyltransferases"/>
    <property type="match status" value="1"/>
</dbReference>
<dbReference type="AlphaFoldDB" id="A0AAU7M3K4"/>
<dbReference type="RefSeq" id="WP_350931677.1">
    <property type="nucleotide sequence ID" value="NZ_CP157762.1"/>
</dbReference>
<proteinExistence type="predicted"/>
<dbReference type="Gene3D" id="3.40.50.150">
    <property type="entry name" value="Vaccinia Virus protein VP39"/>
    <property type="match status" value="1"/>
</dbReference>
<evidence type="ECO:0000313" key="3">
    <source>
        <dbReference type="EMBL" id="XCH72804.1"/>
    </source>
</evidence>
<dbReference type="InterPro" id="IPR029063">
    <property type="entry name" value="SAM-dependent_MTases_sf"/>
</dbReference>
<dbReference type="GO" id="GO:0032259">
    <property type="term" value="P:methylation"/>
    <property type="evidence" value="ECO:0007669"/>
    <property type="project" value="UniProtKB-KW"/>
</dbReference>
<name>A0AAU7M3K4_9ACTN</name>
<keyword evidence="2" id="KW-0808">Transferase</keyword>
<dbReference type="PANTHER" id="PTHR43464:SF3">
    <property type="entry name" value="SAM-DEPENDENT METHYLTRANSFERASE"/>
    <property type="match status" value="1"/>
</dbReference>
<reference evidence="3" key="2">
    <citation type="submission" date="2024-06" db="EMBL/GenBank/DDBJ databases">
        <title>Micromonospora mangrovi CCTCC AA 2012012 genome sequences.</title>
        <authorList>
            <person name="Gao J."/>
        </authorList>
    </citation>
    <scope>NUCLEOTIDE SEQUENCE</scope>
    <source>
        <strain evidence="3">CCTCC AA 2012012</strain>
    </source>
</reference>